<keyword evidence="2" id="KW-1185">Reference proteome</keyword>
<dbReference type="EMBL" id="JAPCWZ010000003">
    <property type="protein sequence ID" value="KAK8872541.1"/>
    <property type="molecule type" value="Genomic_DNA"/>
</dbReference>
<accession>A0ABR2J4C4</accession>
<comment type="caution">
    <text evidence="1">The sequence shown here is derived from an EMBL/GenBank/DDBJ whole genome shotgun (WGS) entry which is preliminary data.</text>
</comment>
<evidence type="ECO:0000313" key="2">
    <source>
        <dbReference type="Proteomes" id="UP001390339"/>
    </source>
</evidence>
<dbReference type="Proteomes" id="UP001390339">
    <property type="component" value="Unassembled WGS sequence"/>
</dbReference>
<sequence>MSLSVESIVAIIGLAFAFPGTVLAVLQWMQYNRGTRSWPQAVESKGSNDRAGPYPFRARRQHTDLESQTTLHDYAAQWLASPAPAYIR</sequence>
<reference evidence="1 2" key="1">
    <citation type="journal article" date="2024" name="IMA Fungus">
        <title>Apiospora arundinis, a panoply of carbohydrate-active enzymes and secondary metabolites.</title>
        <authorList>
            <person name="Sorensen T."/>
            <person name="Petersen C."/>
            <person name="Muurmann A.T."/>
            <person name="Christiansen J.V."/>
            <person name="Brundto M.L."/>
            <person name="Overgaard C.K."/>
            <person name="Boysen A.T."/>
            <person name="Wollenberg R.D."/>
            <person name="Larsen T.O."/>
            <person name="Sorensen J.L."/>
            <person name="Nielsen K.L."/>
            <person name="Sondergaard T.E."/>
        </authorList>
    </citation>
    <scope>NUCLEOTIDE SEQUENCE [LARGE SCALE GENOMIC DNA]</scope>
    <source>
        <strain evidence="1 2">AAU 773</strain>
    </source>
</reference>
<proteinExistence type="predicted"/>
<name>A0ABR2J4C4_9PEZI</name>
<protein>
    <submittedName>
        <fullName evidence="1">Uncharacterized protein</fullName>
    </submittedName>
</protein>
<gene>
    <name evidence="1" type="ORF">PGQ11_003055</name>
</gene>
<evidence type="ECO:0000313" key="1">
    <source>
        <dbReference type="EMBL" id="KAK8872541.1"/>
    </source>
</evidence>
<organism evidence="1 2">
    <name type="scientific">Apiospora arundinis</name>
    <dbReference type="NCBI Taxonomy" id="335852"/>
    <lineage>
        <taxon>Eukaryota</taxon>
        <taxon>Fungi</taxon>
        <taxon>Dikarya</taxon>
        <taxon>Ascomycota</taxon>
        <taxon>Pezizomycotina</taxon>
        <taxon>Sordariomycetes</taxon>
        <taxon>Xylariomycetidae</taxon>
        <taxon>Amphisphaeriales</taxon>
        <taxon>Apiosporaceae</taxon>
        <taxon>Apiospora</taxon>
    </lineage>
</organism>